<dbReference type="InterPro" id="IPR000182">
    <property type="entry name" value="GNAT_dom"/>
</dbReference>
<comment type="caution">
    <text evidence="5">The sequence shown here is derived from an EMBL/GenBank/DDBJ whole genome shotgun (WGS) entry which is preliminary data.</text>
</comment>
<keyword evidence="6" id="KW-1185">Reference proteome</keyword>
<keyword evidence="2" id="KW-0012">Acyltransferase</keyword>
<dbReference type="InterPro" id="IPR051531">
    <property type="entry name" value="N-acetyltransferase"/>
</dbReference>
<sequence length="200" mass="22513">MDGPVVLRPYRRSDAGAWSSVRRANRAWLAPWESHLPGNWDETNSPAAFRYVHADQRRSARTGEGMPFAVCLREDGREQLVGHLNVGNIVRRAFCSGYVGYWVDSRVAGRGVIPTAMALAVDHAFGAGGLHRVEVNIRPENKPSRRVVEKLGFREEAYHVRYMHIDGAWRDHIGYAMTSEEVAAEGGLLARWHRMRHDAG</sequence>
<evidence type="ECO:0000313" key="6">
    <source>
        <dbReference type="Proteomes" id="UP001518872"/>
    </source>
</evidence>
<evidence type="ECO:0000313" key="5">
    <source>
        <dbReference type="EMBL" id="MBM7079553.1"/>
    </source>
</evidence>
<name>A0ABS2IYZ6_9ACTN</name>
<dbReference type="PANTHER" id="PTHR43792:SF8">
    <property type="entry name" value="[RIBOSOMAL PROTEIN US5]-ALANINE N-ACETYLTRANSFERASE"/>
    <property type="match status" value="1"/>
</dbReference>
<dbReference type="Gene3D" id="3.40.630.30">
    <property type="match status" value="1"/>
</dbReference>
<dbReference type="SUPFAM" id="SSF55729">
    <property type="entry name" value="Acyl-CoA N-acyltransferases (Nat)"/>
    <property type="match status" value="1"/>
</dbReference>
<organism evidence="5 6">
    <name type="scientific">Micromonospora humida</name>
    <dbReference type="NCBI Taxonomy" id="2809018"/>
    <lineage>
        <taxon>Bacteria</taxon>
        <taxon>Bacillati</taxon>
        <taxon>Actinomycetota</taxon>
        <taxon>Actinomycetes</taxon>
        <taxon>Micromonosporales</taxon>
        <taxon>Micromonosporaceae</taxon>
        <taxon>Micromonospora</taxon>
    </lineage>
</organism>
<dbReference type="Pfam" id="PF13302">
    <property type="entry name" value="Acetyltransf_3"/>
    <property type="match status" value="1"/>
</dbReference>
<evidence type="ECO:0000256" key="3">
    <source>
        <dbReference type="ARBA" id="ARBA00038502"/>
    </source>
</evidence>
<feature type="domain" description="N-acetyltransferase" evidence="4">
    <location>
        <begin position="5"/>
        <end position="180"/>
    </location>
</feature>
<dbReference type="InterPro" id="IPR016181">
    <property type="entry name" value="Acyl_CoA_acyltransferase"/>
</dbReference>
<evidence type="ECO:0000259" key="4">
    <source>
        <dbReference type="PROSITE" id="PS51186"/>
    </source>
</evidence>
<dbReference type="PANTHER" id="PTHR43792">
    <property type="entry name" value="GNAT FAMILY, PUTATIVE (AFU_ORTHOLOGUE AFUA_3G00765)-RELATED-RELATED"/>
    <property type="match status" value="1"/>
</dbReference>
<reference evidence="5 6" key="1">
    <citation type="submission" date="2021-02" db="EMBL/GenBank/DDBJ databases">
        <authorList>
            <person name="Ra J.-S."/>
        </authorList>
    </citation>
    <scope>NUCLEOTIDE SEQUENCE [LARGE SCALE GENOMIC DNA]</scope>
    <source>
        <strain evidence="5 6">MMS20-R1-14</strain>
    </source>
</reference>
<keyword evidence="1" id="KW-0808">Transferase</keyword>
<evidence type="ECO:0000256" key="2">
    <source>
        <dbReference type="ARBA" id="ARBA00023315"/>
    </source>
</evidence>
<dbReference type="RefSeq" id="WP_204927525.1">
    <property type="nucleotide sequence ID" value="NZ_JAFEUC010000014.1"/>
</dbReference>
<dbReference type="Proteomes" id="UP001518872">
    <property type="component" value="Unassembled WGS sequence"/>
</dbReference>
<proteinExistence type="inferred from homology"/>
<dbReference type="PROSITE" id="PS51186">
    <property type="entry name" value="GNAT"/>
    <property type="match status" value="1"/>
</dbReference>
<protein>
    <submittedName>
        <fullName evidence="5">GNAT family N-acetyltransferase</fullName>
    </submittedName>
</protein>
<evidence type="ECO:0000256" key="1">
    <source>
        <dbReference type="ARBA" id="ARBA00022679"/>
    </source>
</evidence>
<comment type="similarity">
    <text evidence="3">Belongs to the acetyltransferase family. RimJ subfamily.</text>
</comment>
<accession>A0ABS2IYZ6</accession>
<dbReference type="EMBL" id="JAFEUC010000014">
    <property type="protein sequence ID" value="MBM7079553.1"/>
    <property type="molecule type" value="Genomic_DNA"/>
</dbReference>
<gene>
    <name evidence="5" type="ORF">JQX11_24895</name>
</gene>